<evidence type="ECO:0000256" key="1">
    <source>
        <dbReference type="SAM" id="SignalP"/>
    </source>
</evidence>
<reference evidence="2" key="1">
    <citation type="submission" date="2019-05" db="EMBL/GenBank/DDBJ databases">
        <authorList>
            <person name="Naeem R."/>
            <person name="Antony C."/>
            <person name="Guan Q."/>
        </authorList>
    </citation>
    <scope>NUCLEOTIDE SEQUENCE</scope>
    <source>
        <strain evidence="2">2</strain>
    </source>
</reference>
<name>A0A653EZZ9_9MYCO</name>
<dbReference type="EMBL" id="LR589131">
    <property type="protein sequence ID" value="VTP02306.1"/>
    <property type="molecule type" value="Genomic_DNA"/>
</dbReference>
<evidence type="ECO:0000313" key="2">
    <source>
        <dbReference type="EMBL" id="VTP02306.1"/>
    </source>
</evidence>
<feature type="chain" id="PRO_5025001512" evidence="1">
    <location>
        <begin position="24"/>
        <end position="158"/>
    </location>
</feature>
<dbReference type="AlphaFoldDB" id="A0A653EZZ9"/>
<proteinExistence type="predicted"/>
<feature type="signal peptide" evidence="1">
    <location>
        <begin position="1"/>
        <end position="23"/>
    </location>
</feature>
<protein>
    <submittedName>
        <fullName evidence="2">Uncharacterized protein</fullName>
    </submittedName>
</protein>
<organism evidence="2">
    <name type="scientific">Mycobacterium riyadhense</name>
    <dbReference type="NCBI Taxonomy" id="486698"/>
    <lineage>
        <taxon>Bacteria</taxon>
        <taxon>Bacillati</taxon>
        <taxon>Actinomycetota</taxon>
        <taxon>Actinomycetes</taxon>
        <taxon>Mycobacteriales</taxon>
        <taxon>Mycobacteriaceae</taxon>
        <taxon>Mycobacterium</taxon>
    </lineage>
</organism>
<accession>A0A653EZZ9</accession>
<keyword evidence="1" id="KW-0732">Signal</keyword>
<gene>
    <name evidence="2" type="ORF">BIN_B_04460</name>
</gene>
<sequence length="158" mass="16374">MIGAWVAVIVCGAAAAASAVALATPAARPTHTVIVSPTFTPDQVAAAKKQACDAWERASTVMAEAGGVVAKAPRDWGDPVRREAIAAEARIYLVEGSYLRSQIAPATPAELTAPLHDYFVASADMENATMQMQGHARSAAIDRANIATRQANSVCGLS</sequence>